<keyword evidence="3" id="KW-1185">Reference proteome</keyword>
<proteinExistence type="predicted"/>
<protein>
    <submittedName>
        <fullName evidence="2">Uncharacterized protein</fullName>
    </submittedName>
</protein>
<evidence type="ECO:0000313" key="2">
    <source>
        <dbReference type="EMBL" id="KAL0199320.1"/>
    </source>
</evidence>
<feature type="non-terminal residue" evidence="2">
    <location>
        <position position="127"/>
    </location>
</feature>
<gene>
    <name evidence="2" type="ORF">M9458_007860</name>
</gene>
<evidence type="ECO:0000313" key="3">
    <source>
        <dbReference type="Proteomes" id="UP001529510"/>
    </source>
</evidence>
<comment type="caution">
    <text evidence="2">The sequence shown here is derived from an EMBL/GenBank/DDBJ whole genome shotgun (WGS) entry which is preliminary data.</text>
</comment>
<evidence type="ECO:0000256" key="1">
    <source>
        <dbReference type="SAM" id="MobiDB-lite"/>
    </source>
</evidence>
<dbReference type="EMBL" id="JAMKFB020000003">
    <property type="protein sequence ID" value="KAL0199320.1"/>
    <property type="molecule type" value="Genomic_DNA"/>
</dbReference>
<dbReference type="AlphaFoldDB" id="A0ABD0RL99"/>
<feature type="region of interest" description="Disordered" evidence="1">
    <location>
        <begin position="90"/>
        <end position="127"/>
    </location>
</feature>
<accession>A0ABD0RL99</accession>
<organism evidence="2 3">
    <name type="scientific">Cirrhinus mrigala</name>
    <name type="common">Mrigala</name>
    <dbReference type="NCBI Taxonomy" id="683832"/>
    <lineage>
        <taxon>Eukaryota</taxon>
        <taxon>Metazoa</taxon>
        <taxon>Chordata</taxon>
        <taxon>Craniata</taxon>
        <taxon>Vertebrata</taxon>
        <taxon>Euteleostomi</taxon>
        <taxon>Actinopterygii</taxon>
        <taxon>Neopterygii</taxon>
        <taxon>Teleostei</taxon>
        <taxon>Ostariophysi</taxon>
        <taxon>Cypriniformes</taxon>
        <taxon>Cyprinidae</taxon>
        <taxon>Labeoninae</taxon>
        <taxon>Labeonini</taxon>
        <taxon>Cirrhinus</taxon>
    </lineage>
</organism>
<dbReference type="Proteomes" id="UP001529510">
    <property type="component" value="Unassembled WGS sequence"/>
</dbReference>
<reference evidence="2 3" key="1">
    <citation type="submission" date="2024-05" db="EMBL/GenBank/DDBJ databases">
        <title>Genome sequencing and assembly of Indian major carp, Cirrhinus mrigala (Hamilton, 1822).</title>
        <authorList>
            <person name="Mohindra V."/>
            <person name="Chowdhury L.M."/>
            <person name="Lal K."/>
            <person name="Jena J.K."/>
        </authorList>
    </citation>
    <scope>NUCLEOTIDE SEQUENCE [LARGE SCALE GENOMIC DNA]</scope>
    <source>
        <strain evidence="2">CM1030</strain>
        <tissue evidence="2">Blood</tissue>
    </source>
</reference>
<sequence length="127" mass="13109">MSLRPCASGCGSFLASLDGHDRCLTCLGREHAEAAFTDGTKSLSRQGFSAAATRHLGDIQVTVQNVPSAPKAPRTSACQSSIPPRTAGWEIEMSAAASEGESDDEADDSAGRYPPAVAAPSETDAEL</sequence>
<name>A0ABD0RL99_CIRMR</name>